<keyword evidence="6" id="KW-0564">Palmitate</keyword>
<dbReference type="AlphaFoldDB" id="A0A9D2H1E9"/>
<reference evidence="11" key="1">
    <citation type="journal article" date="2021" name="PeerJ">
        <title>Extensive microbial diversity within the chicken gut microbiome revealed by metagenomics and culture.</title>
        <authorList>
            <person name="Gilroy R."/>
            <person name="Ravi A."/>
            <person name="Getino M."/>
            <person name="Pursley I."/>
            <person name="Horton D.L."/>
            <person name="Alikhan N.F."/>
            <person name="Baker D."/>
            <person name="Gharbi K."/>
            <person name="Hall N."/>
            <person name="Watson M."/>
            <person name="Adriaenssens E.M."/>
            <person name="Foster-Nyarko E."/>
            <person name="Jarju S."/>
            <person name="Secka A."/>
            <person name="Antonio M."/>
            <person name="Oren A."/>
            <person name="Chaudhuri R.R."/>
            <person name="La Ragione R."/>
            <person name="Hildebrand F."/>
            <person name="Pallen M.J."/>
        </authorList>
    </citation>
    <scope>NUCLEOTIDE SEQUENCE</scope>
    <source>
        <strain evidence="11">CHK156-179</strain>
    </source>
</reference>
<comment type="similarity">
    <text evidence="2">Belongs to the GerABKC lipoprotein family.</text>
</comment>
<evidence type="ECO:0000256" key="2">
    <source>
        <dbReference type="ARBA" id="ARBA00007886"/>
    </source>
</evidence>
<proteinExistence type="inferred from homology"/>
<reference evidence="11" key="2">
    <citation type="submission" date="2021-04" db="EMBL/GenBank/DDBJ databases">
        <authorList>
            <person name="Gilroy R."/>
        </authorList>
    </citation>
    <scope>NUCLEOTIDE SEQUENCE</scope>
    <source>
        <strain evidence="11">CHK156-179</strain>
    </source>
</reference>
<keyword evidence="4" id="KW-0732">Signal</keyword>
<keyword evidence="3" id="KW-0309">Germination</keyword>
<dbReference type="PANTHER" id="PTHR35789:SF1">
    <property type="entry name" value="SPORE GERMINATION PROTEIN B3"/>
    <property type="match status" value="1"/>
</dbReference>
<evidence type="ECO:0000256" key="4">
    <source>
        <dbReference type="ARBA" id="ARBA00022729"/>
    </source>
</evidence>
<dbReference type="InterPro" id="IPR038501">
    <property type="entry name" value="Spore_GerAC_C_sf"/>
</dbReference>
<evidence type="ECO:0000256" key="1">
    <source>
        <dbReference type="ARBA" id="ARBA00004635"/>
    </source>
</evidence>
<comment type="caution">
    <text evidence="11">The sequence shown here is derived from an EMBL/GenBank/DDBJ whole genome shotgun (WGS) entry which is preliminary data.</text>
</comment>
<feature type="region of interest" description="Disordered" evidence="8">
    <location>
        <begin position="201"/>
        <end position="246"/>
    </location>
</feature>
<dbReference type="Proteomes" id="UP000824221">
    <property type="component" value="Unassembled WGS sequence"/>
</dbReference>
<comment type="subcellular location">
    <subcellularLocation>
        <location evidence="1">Membrane</location>
        <topology evidence="1">Lipid-anchor</topology>
    </subcellularLocation>
</comment>
<evidence type="ECO:0000259" key="9">
    <source>
        <dbReference type="Pfam" id="PF05504"/>
    </source>
</evidence>
<protein>
    <submittedName>
        <fullName evidence="11">Ger(X)C family spore germination C-terminal domain-containing protein</fullName>
    </submittedName>
</protein>
<feature type="domain" description="Spore germination GerAC-like C-terminal" evidence="9">
    <location>
        <begin position="253"/>
        <end position="390"/>
    </location>
</feature>
<dbReference type="GO" id="GO:0009847">
    <property type="term" value="P:spore germination"/>
    <property type="evidence" value="ECO:0007669"/>
    <property type="project" value="InterPro"/>
</dbReference>
<dbReference type="EMBL" id="DXAJ01000086">
    <property type="protein sequence ID" value="HJA02848.1"/>
    <property type="molecule type" value="Genomic_DNA"/>
</dbReference>
<accession>A0A9D2H1E9</accession>
<dbReference type="Pfam" id="PF25198">
    <property type="entry name" value="Spore_GerAC_N"/>
    <property type="match status" value="1"/>
</dbReference>
<feature type="domain" description="Spore germination protein N-terminal" evidence="10">
    <location>
        <begin position="32"/>
        <end position="199"/>
    </location>
</feature>
<evidence type="ECO:0000256" key="6">
    <source>
        <dbReference type="ARBA" id="ARBA00023139"/>
    </source>
</evidence>
<sequence length="412" mass="43048">MKRILKRTAPKFALFLGGALLFAFFSNDFGLVDIQKTAVILAAGIDKSGEGYELTAQISVPKGGKKAGGTASVELSGKGETVADCLMMMYADSGWIPKFDFCSLVLLGEEAAREGAMPALNYFLHNEYMSDNCAVAVAEGSAGEMLKKTSAIDDTPSLAIHKLFSGAAEKTGAAVKNTLRVFAVDTLGVSKSSFMPFIRSLPRESGEGGAKQSGSEGSGGEGGAEGSGGKGGAIGSEGSGGEGDTPVLFRAEETALFREGKMTGLLSAEETLAFNLVRGKVKAGILTVKGEDGEPVSLSIKRGGGSAKLGEEDELRAKLSVRLKVLVSDRTEEDFMAGTETNVATDEDERRAEELISSHIASLWGKCQISGCDLLLLARELYRKDPKAYEANVGLIPSGMGADIEVSVKGAD</sequence>
<evidence type="ECO:0000256" key="7">
    <source>
        <dbReference type="ARBA" id="ARBA00023288"/>
    </source>
</evidence>
<dbReference type="GO" id="GO:0016020">
    <property type="term" value="C:membrane"/>
    <property type="evidence" value="ECO:0007669"/>
    <property type="project" value="UniProtKB-SubCell"/>
</dbReference>
<evidence type="ECO:0000313" key="12">
    <source>
        <dbReference type="Proteomes" id="UP000824221"/>
    </source>
</evidence>
<keyword evidence="7" id="KW-0449">Lipoprotein</keyword>
<name>A0A9D2H1E9_9FIRM</name>
<evidence type="ECO:0000256" key="3">
    <source>
        <dbReference type="ARBA" id="ARBA00022544"/>
    </source>
</evidence>
<organism evidence="11 12">
    <name type="scientific">Candidatus Gallimonas gallistercoris</name>
    <dbReference type="NCBI Taxonomy" id="2838602"/>
    <lineage>
        <taxon>Bacteria</taxon>
        <taxon>Bacillati</taxon>
        <taxon>Bacillota</taxon>
        <taxon>Clostridia</taxon>
        <taxon>Candidatus Gallimonas</taxon>
    </lineage>
</organism>
<dbReference type="Gene3D" id="3.30.300.210">
    <property type="entry name" value="Nutrient germinant receptor protein C, domain 3"/>
    <property type="match status" value="1"/>
</dbReference>
<evidence type="ECO:0000256" key="5">
    <source>
        <dbReference type="ARBA" id="ARBA00023136"/>
    </source>
</evidence>
<feature type="compositionally biased region" description="Gly residues" evidence="8">
    <location>
        <begin position="207"/>
        <end position="243"/>
    </location>
</feature>
<dbReference type="InterPro" id="IPR057336">
    <property type="entry name" value="GerAC_N"/>
</dbReference>
<dbReference type="PANTHER" id="PTHR35789">
    <property type="entry name" value="SPORE GERMINATION PROTEIN B3"/>
    <property type="match status" value="1"/>
</dbReference>
<dbReference type="InterPro" id="IPR046953">
    <property type="entry name" value="Spore_GerAC-like_C"/>
</dbReference>
<evidence type="ECO:0000259" key="10">
    <source>
        <dbReference type="Pfam" id="PF25198"/>
    </source>
</evidence>
<evidence type="ECO:0000256" key="8">
    <source>
        <dbReference type="SAM" id="MobiDB-lite"/>
    </source>
</evidence>
<dbReference type="Pfam" id="PF05504">
    <property type="entry name" value="Spore_GerAC"/>
    <property type="match status" value="1"/>
</dbReference>
<dbReference type="InterPro" id="IPR008844">
    <property type="entry name" value="Spore_GerAC-like"/>
</dbReference>
<keyword evidence="5" id="KW-0472">Membrane</keyword>
<gene>
    <name evidence="11" type="ORF">H9797_05675</name>
</gene>
<evidence type="ECO:0000313" key="11">
    <source>
        <dbReference type="EMBL" id="HJA02848.1"/>
    </source>
</evidence>